<dbReference type="EMBL" id="FOGB01000001">
    <property type="protein sequence ID" value="SEQ02452.1"/>
    <property type="molecule type" value="Genomic_DNA"/>
</dbReference>
<gene>
    <name evidence="1" type="ORF">SAMN03080615_00063</name>
</gene>
<dbReference type="RefSeq" id="WP_091352407.1">
    <property type="nucleotide sequence ID" value="NZ_AP025284.1"/>
</dbReference>
<organism evidence="1 2">
    <name type="scientific">Amphritea atlantica</name>
    <dbReference type="NCBI Taxonomy" id="355243"/>
    <lineage>
        <taxon>Bacteria</taxon>
        <taxon>Pseudomonadati</taxon>
        <taxon>Pseudomonadota</taxon>
        <taxon>Gammaproteobacteria</taxon>
        <taxon>Oceanospirillales</taxon>
        <taxon>Oceanospirillaceae</taxon>
        <taxon>Amphritea</taxon>
    </lineage>
</organism>
<accession>A0A1H9CML2</accession>
<dbReference type="InterPro" id="IPR029035">
    <property type="entry name" value="DHS-like_NAD/FAD-binding_dom"/>
</dbReference>
<dbReference type="OrthoDB" id="9812283at2"/>
<evidence type="ECO:0000313" key="2">
    <source>
        <dbReference type="Proteomes" id="UP000198749"/>
    </source>
</evidence>
<keyword evidence="2" id="KW-1185">Reference proteome</keyword>
<proteinExistence type="predicted"/>
<sequence length="378" mass="43594">MRSNQEKFIKYEEERNTLFVFGAGASIAEGAPLQKDILKLIFESNDKQLTSSEAANQVRVFINENFDLTEDGYPTLESVFGYLEYFISKREGLGKEYTTLKIIEIKKALIQLVHYVISKPMADKNNTYRKFWSAVSETNRNISVVTMNYDTLLDEAFDFLYPDRGYIDYCIELMNYNHYDKIDPFHWWANPRDPVTVWDGGDPKPIKLIKVHGSLNWKYCNCCNQVLLTAWDTNIDLSSMAFKGFTYASCGNLETQEFELVCPLDGNRFDTFIVPPSHIKDLSHPAINKLLDEAAIEIRKAKKIVFVGYSFPEADVHIKALFIKNMKNDAELHIVDPYINSTIRSSYKSLSAEPFFYNKTFDEFVTDNLSSLIESPYK</sequence>
<dbReference type="SUPFAM" id="SSF52467">
    <property type="entry name" value="DHS-like NAD/FAD-binding domain"/>
    <property type="match status" value="1"/>
</dbReference>
<name>A0A1H9CML2_9GAMM</name>
<protein>
    <submittedName>
        <fullName evidence="1">SIR2-like domain-containing protein</fullName>
    </submittedName>
</protein>
<dbReference type="STRING" id="355243.SAMN03080615_00063"/>
<dbReference type="AlphaFoldDB" id="A0A1H9CML2"/>
<reference evidence="2" key="1">
    <citation type="submission" date="2016-10" db="EMBL/GenBank/DDBJ databases">
        <authorList>
            <person name="Varghese N."/>
            <person name="Submissions S."/>
        </authorList>
    </citation>
    <scope>NUCLEOTIDE SEQUENCE [LARGE SCALE GENOMIC DNA]</scope>
    <source>
        <strain evidence="2">DSM 18887</strain>
    </source>
</reference>
<evidence type="ECO:0000313" key="1">
    <source>
        <dbReference type="EMBL" id="SEQ02452.1"/>
    </source>
</evidence>
<dbReference type="Proteomes" id="UP000198749">
    <property type="component" value="Unassembled WGS sequence"/>
</dbReference>